<keyword evidence="2" id="KW-1185">Reference proteome</keyword>
<dbReference type="Proteomes" id="UP001148662">
    <property type="component" value="Unassembled WGS sequence"/>
</dbReference>
<evidence type="ECO:0000313" key="1">
    <source>
        <dbReference type="EMBL" id="KAJ3554652.1"/>
    </source>
</evidence>
<reference evidence="1" key="1">
    <citation type="submission" date="2022-07" db="EMBL/GenBank/DDBJ databases">
        <title>Genome Sequence of Phlebia brevispora.</title>
        <authorList>
            <person name="Buettner E."/>
        </authorList>
    </citation>
    <scope>NUCLEOTIDE SEQUENCE</scope>
    <source>
        <strain evidence="1">MPL23</strain>
    </source>
</reference>
<gene>
    <name evidence="1" type="ORF">NM688_g2996</name>
</gene>
<dbReference type="EMBL" id="JANHOG010000409">
    <property type="protein sequence ID" value="KAJ3554652.1"/>
    <property type="molecule type" value="Genomic_DNA"/>
</dbReference>
<organism evidence="1 2">
    <name type="scientific">Phlebia brevispora</name>
    <dbReference type="NCBI Taxonomy" id="194682"/>
    <lineage>
        <taxon>Eukaryota</taxon>
        <taxon>Fungi</taxon>
        <taxon>Dikarya</taxon>
        <taxon>Basidiomycota</taxon>
        <taxon>Agaricomycotina</taxon>
        <taxon>Agaricomycetes</taxon>
        <taxon>Polyporales</taxon>
        <taxon>Meruliaceae</taxon>
        <taxon>Phlebia</taxon>
    </lineage>
</organism>
<evidence type="ECO:0000313" key="2">
    <source>
        <dbReference type="Proteomes" id="UP001148662"/>
    </source>
</evidence>
<comment type="caution">
    <text evidence="1">The sequence shown here is derived from an EMBL/GenBank/DDBJ whole genome shotgun (WGS) entry which is preliminary data.</text>
</comment>
<name>A0ACC1T6W3_9APHY</name>
<proteinExistence type="predicted"/>
<sequence length="2447" mass="272599">METLDWNQPSQHVYFALGQLSAVANSTERFGNATLAMAVLSLSTEQLDDYSGPDTADSEAEKFQKLLLLALTFLPGCVAAATLCYDLLCCQVAQNCYSKAILHLFRTVKRPFRDFLTLDDLEDKPGPVVVSPLWKHRTLVALSAIQAAWWAAVLSFRLISGSEDGVLSIAGAMSGLVAWSYAALRIIAKPPRTPPYLLLLFYTVSALSLLVDVGIGLLGWFDRDIRWGNIALDLSWTLVDLTVIWIAGTLPLASVLPAPNVASDKDQTPSHKLTMPEDSVNLWTWMTFSFVAPIFGVATKRTVNEEDVWTLSPFFLHKNLFTKYLDYMHRHPTHSLLRFLLASNSLDLILDILLETWGAVIGFVPPFALQRILSALADPTPGARKTAYLAGTRGGATSGRADSSFCALHYKALKRRDISGTVVDSKNDKEEESSEGADLGKIVNLMQGDAYAVAQRFWEFSGVFLSPVRLTIALVFLYNILGWSSFAGVAIILLAYIFNYPLGKYNIRLNRSSLKARDNRMSLVNELFQNIRFLKFYGWETRWANRVRTARETELWWRVRLNVMYTVISFIWIWIPSATALSTFLCYTLIAGQKLTVAKAFTSIALFSQLQGPMTALPNQIFALLSAYVSMQRIEAFLNEQEVPDWATSLKRAGSQEASDRIGFEDATFEWDSAPKEEPSRFTLGPLNISFPRGKLTLVSGATGAGKSALLNALLGEMHCVAGHVDLDKNGHQVAYAAQSPWLEHATIRDNIIFGSSVGFDEQRYQDVVDACALRRDLEIFDAGDMTEIGEKGITLSGGQRARIALARALYSQASLILLDDPLAAVDMHTASHLVKHALSGKFAKDRTIILVTHHISLCLPVAWYLVELCGGRVVRQGTMQELQAAGHLKKLVETEDITTSPIRTTLPPVGPDNEADRIDGEPPAKRQRSDGKLIEAEGRAEGRVSLRSYLTYIRAAGIIASILTVYLLIQIQLINIAAQFYLARWGEAYEQEEASLLSWKWPWESLPPPDQNVVPWLLIYFYISMAGAFSVVAFISLGYYSSIQASRTLFNQMLNRLTGAPTRFFDVTPIGRILNRWTADINTVDQALQSSFRAALSGTLNFLASFIVVVCVVPSFMPFAIFIAWLYVRLAPSYVKASRDLRRLESISLSPAFAGFDELLRGLPHVRAFGMEFRYQDRFYKRVDRFQSFDHVYWLVANWLRWRYDCLGSMVVFLTTLFALWSGIGDGLAALVIVQAETFAEASRQLVKVLAQVELDFNSVERIVEYLDVPQEAPAIIEEKRPPAYWPSSSGELVVRDLEVKYAPDLPSVLHRISFTVRPSEKVGVVGRTGSGKSTLALSLLRIIEPCGGDIIIDGIDISSIGLDDLRTRVTIVSQDVSLFTGTIRSNLDPFGEHTDAECMAVLERCHLTPVLSSSSSSGASTPNINLDMAISQTGSLSAGERQLVALARAVLRRSSVIIMDEATSQIDTDLDDQIQRTIREEFASSIVITIAHRLKTVLDYDRILVLGHGEILEFDTPAVLINKPGGVFREMCRASADWRMLKSIVEHSCTRLYKLPIMSSESGTLVLINGTPYAWHKADQAAQKMASWTFPETIEPGQTHKASVEWVRDEALPEHDDRAFVAYRLDGTDHHFRLHAKIFDHAFTLQVHFDRIATAGNPEGSVHNLGWKPGCNIPFVLSGTAPSFWSSNPPANWMQAQRELIGGRKLRHICMPGSHDAGISKLDPSFNFADHILTQSRDIAYQLSAGARYLDLRPVLASGCFKTGHYGEVQGVMMGGNGQTIAEIIDQINTFTEVHKELVILVFSHDSHTDEGYRGLNQGEYEALLNELCRIKNLYVAPDPTNVDLSNSTLNDFIEGGRAAVVCIVDSSIALGDFHKKGFYRCSQYDVYNRYSDTPELEKMVDDQLKKLHEARPSPDHPPFLLSWTLTETISTIVFGGSSILDFAKSANSAIFDGRLLSNCSKTTYPNILLWSRTVTFRHRLASTHVEYVTIFSSLRGFCSSDPYFEGMGEGGIFTLINGTPYTWRKLAQHAYQMKSWNFPDAIEPGQVYKVAVEWHENIFEHIGDDGADVQYQLEGTPNHFQLQARVINRLFTLQAHFDAIATAGNPEGSTIDLGWRRDQETPFILSGTVGQFWSSNPPADWMQSQLPLIGSRRLRQICMPGSHDAGMSKLNGHSLLGSIPEHVLTQSHDIAYQLSAGSRYFDIRPVISEGQFKTGHYDIMGEPLKGQGANGQLIVEIIDQVNAFTEAHKELVILLLSHDYNTDDGYRGFTQSEYDKLLEDLCGIKDLYVAPDPANVDLSQLPLNDFIGGGRAAVICVVQSTINLGEYQHRGFYRYDQHNVYNSYSDARELDRMISDQLLKLREQRPSPDHPLFLLSWTLTEDAISIVLEGSSILHFAKIADPAIFNGQLMTACSKSTYPNILYIDDFRSEVTALAMYINAWFAS</sequence>
<protein>
    <submittedName>
        <fullName evidence="1">Uncharacterized protein</fullName>
    </submittedName>
</protein>
<accession>A0ACC1T6W3</accession>